<dbReference type="PANTHER" id="PTHR11059">
    <property type="entry name" value="DNA REPAIR PROTEIN RECN"/>
    <property type="match status" value="1"/>
</dbReference>
<dbReference type="Gene3D" id="3.40.50.300">
    <property type="entry name" value="P-loop containing nucleotide triphosphate hydrolases"/>
    <property type="match status" value="2"/>
</dbReference>
<evidence type="ECO:0000259" key="11">
    <source>
        <dbReference type="Pfam" id="PF02463"/>
    </source>
</evidence>
<reference evidence="12 13" key="1">
    <citation type="submission" date="2016-10" db="EMBL/GenBank/DDBJ databases">
        <authorList>
            <person name="de Groot N.N."/>
        </authorList>
    </citation>
    <scope>NUCLEOTIDE SEQUENCE [LARGE SCALE GENOMIC DNA]</scope>
    <source>
        <strain evidence="12 13">DSM 10495</strain>
    </source>
</reference>
<evidence type="ECO:0000256" key="1">
    <source>
        <dbReference type="ARBA" id="ARBA00003618"/>
    </source>
</evidence>
<keyword evidence="13" id="KW-1185">Reference proteome</keyword>
<accession>A0A1H4REL9</accession>
<keyword evidence="7 9" id="KW-0234">DNA repair</keyword>
<dbReference type="Pfam" id="PF02463">
    <property type="entry name" value="SMC_N"/>
    <property type="match status" value="1"/>
</dbReference>
<name>A0A1H4REL9_9MICC</name>
<proteinExistence type="inferred from homology"/>
<evidence type="ECO:0000313" key="13">
    <source>
        <dbReference type="Proteomes" id="UP000182652"/>
    </source>
</evidence>
<comment type="similarity">
    <text evidence="2 9">Belongs to the RecN family.</text>
</comment>
<sequence>MIEEIRIRDLGVITEARLPLGPGLSVVTGETGAGKTMVVTAVGLLLGARADAGAVRVGAKAASVEATALLPEGHAALERAEEAGAEVETSDQGAELLLARSVSMEGRSRAYLGGRSAPVGALAEVGERLLVIHGQTDQIRLKSSAAQREALDKFGGPALGKALTAYQDCYQAYRAAEKELAELQAAERERLREAESLDAALTEIDAVAPEPGEDERLKAESVKLAHVEQLRIAAGTAQGVLSGDDYSETGDALQLLTAAQRTLEQVSQHDATLEALASRVAETAVVLEDIASELAHYSAGLETEGPEHLAALEARRAELSKLVRKYAPSIDEVLEWAETSRVRLEELQGDTERIEALQAQVEGRRAELAQLAAELHELRVRAAGELAERVSAELAALAMKDARLHVQVEEAPEPGPHGQDQIAILLQPHAGAPARPVGKGASGGELSRVMLAIEVVLAEVDPVPTFVFDEVDAGVGGRAAVEIGRRLAMLARHVQVLVVTHLPQVAAFAHQHVRVIKNSVRGADGGLDSGFTSSDVEVLDADARVVELARMLAGQEESESARAHAQELLDDARQFTASTMA</sequence>
<evidence type="ECO:0000256" key="2">
    <source>
        <dbReference type="ARBA" id="ARBA00009441"/>
    </source>
</evidence>
<evidence type="ECO:0000256" key="4">
    <source>
        <dbReference type="ARBA" id="ARBA00022741"/>
    </source>
</evidence>
<evidence type="ECO:0000256" key="3">
    <source>
        <dbReference type="ARBA" id="ARBA00021315"/>
    </source>
</evidence>
<evidence type="ECO:0000256" key="6">
    <source>
        <dbReference type="ARBA" id="ARBA00022840"/>
    </source>
</evidence>
<evidence type="ECO:0000256" key="7">
    <source>
        <dbReference type="ARBA" id="ARBA00023204"/>
    </source>
</evidence>
<keyword evidence="4" id="KW-0547">Nucleotide-binding</keyword>
<dbReference type="InterPro" id="IPR004604">
    <property type="entry name" value="DNA_recomb/repair_RecN"/>
</dbReference>
<dbReference type="GO" id="GO:0043590">
    <property type="term" value="C:bacterial nucleoid"/>
    <property type="evidence" value="ECO:0007669"/>
    <property type="project" value="TreeGrafter"/>
</dbReference>
<dbReference type="FunFam" id="3.40.50.300:FF:000356">
    <property type="entry name" value="DNA repair protein RecN"/>
    <property type="match status" value="1"/>
</dbReference>
<feature type="domain" description="RecF/RecN/SMC N-terminal" evidence="11">
    <location>
        <begin position="2"/>
        <end position="517"/>
    </location>
</feature>
<dbReference type="EMBL" id="FNSN01000003">
    <property type="protein sequence ID" value="SEC30131.1"/>
    <property type="molecule type" value="Genomic_DNA"/>
</dbReference>
<evidence type="ECO:0000256" key="5">
    <source>
        <dbReference type="ARBA" id="ARBA00022763"/>
    </source>
</evidence>
<feature type="coiled-coil region" evidence="10">
    <location>
        <begin position="354"/>
        <end position="388"/>
    </location>
</feature>
<gene>
    <name evidence="12" type="ORF">SAMN04489745_2537</name>
</gene>
<evidence type="ECO:0000256" key="8">
    <source>
        <dbReference type="ARBA" id="ARBA00033408"/>
    </source>
</evidence>
<dbReference type="InterPro" id="IPR003395">
    <property type="entry name" value="RecF/RecN/SMC_N"/>
</dbReference>
<dbReference type="NCBIfam" id="TIGR00634">
    <property type="entry name" value="recN"/>
    <property type="match status" value="1"/>
</dbReference>
<evidence type="ECO:0000256" key="10">
    <source>
        <dbReference type="SAM" id="Coils"/>
    </source>
</evidence>
<protein>
    <recommendedName>
        <fullName evidence="3 9">DNA repair protein RecN</fullName>
    </recommendedName>
    <alternativeName>
        <fullName evidence="8 9">Recombination protein N</fullName>
    </alternativeName>
</protein>
<evidence type="ECO:0000313" key="12">
    <source>
        <dbReference type="EMBL" id="SEC30131.1"/>
    </source>
</evidence>
<keyword evidence="5 9" id="KW-0227">DNA damage</keyword>
<dbReference type="SUPFAM" id="SSF52540">
    <property type="entry name" value="P-loop containing nucleoside triphosphate hydrolases"/>
    <property type="match status" value="1"/>
</dbReference>
<feature type="coiled-coil region" evidence="10">
    <location>
        <begin position="166"/>
        <end position="203"/>
    </location>
</feature>
<evidence type="ECO:0000256" key="9">
    <source>
        <dbReference type="PIRNR" id="PIRNR003128"/>
    </source>
</evidence>
<dbReference type="PIRSF" id="PIRSF003128">
    <property type="entry name" value="RecN"/>
    <property type="match status" value="1"/>
</dbReference>
<dbReference type="SMR" id="A0A1H4REL9"/>
<dbReference type="GO" id="GO:0009432">
    <property type="term" value="P:SOS response"/>
    <property type="evidence" value="ECO:0007669"/>
    <property type="project" value="TreeGrafter"/>
</dbReference>
<dbReference type="GO" id="GO:0006281">
    <property type="term" value="P:DNA repair"/>
    <property type="evidence" value="ECO:0007669"/>
    <property type="project" value="UniProtKB-KW"/>
</dbReference>
<dbReference type="STRING" id="156980.SAMN04489745_2537"/>
<dbReference type="AlphaFoldDB" id="A0A1H4REL9"/>
<dbReference type="GO" id="GO:0006310">
    <property type="term" value="P:DNA recombination"/>
    <property type="evidence" value="ECO:0007669"/>
    <property type="project" value="InterPro"/>
</dbReference>
<dbReference type="CDD" id="cd03241">
    <property type="entry name" value="ABC_RecN"/>
    <property type="match status" value="1"/>
</dbReference>
<dbReference type="Proteomes" id="UP000182652">
    <property type="component" value="Unassembled WGS sequence"/>
</dbReference>
<organism evidence="12 13">
    <name type="scientific">Arthrobacter woluwensis</name>
    <dbReference type="NCBI Taxonomy" id="156980"/>
    <lineage>
        <taxon>Bacteria</taxon>
        <taxon>Bacillati</taxon>
        <taxon>Actinomycetota</taxon>
        <taxon>Actinomycetes</taxon>
        <taxon>Micrococcales</taxon>
        <taxon>Micrococcaceae</taxon>
        <taxon>Arthrobacter</taxon>
    </lineage>
</organism>
<keyword evidence="6" id="KW-0067">ATP-binding</keyword>
<comment type="function">
    <text evidence="1 9">May be involved in recombinational repair of damaged DNA.</text>
</comment>
<dbReference type="GO" id="GO:0005524">
    <property type="term" value="F:ATP binding"/>
    <property type="evidence" value="ECO:0007669"/>
    <property type="project" value="UniProtKB-KW"/>
</dbReference>
<dbReference type="PANTHER" id="PTHR11059:SF0">
    <property type="entry name" value="DNA REPAIR PROTEIN RECN"/>
    <property type="match status" value="1"/>
</dbReference>
<dbReference type="InterPro" id="IPR027417">
    <property type="entry name" value="P-loop_NTPase"/>
</dbReference>
<dbReference type="RefSeq" id="WP_074784285.1">
    <property type="nucleotide sequence ID" value="NZ_FNSN01000003.1"/>
</dbReference>
<keyword evidence="10" id="KW-0175">Coiled coil</keyword>